<dbReference type="SUPFAM" id="SSF56112">
    <property type="entry name" value="Protein kinase-like (PK-like)"/>
    <property type="match status" value="1"/>
</dbReference>
<organism evidence="1 2">
    <name type="scientific">Kineobactrum salinum</name>
    <dbReference type="NCBI Taxonomy" id="2708301"/>
    <lineage>
        <taxon>Bacteria</taxon>
        <taxon>Pseudomonadati</taxon>
        <taxon>Pseudomonadota</taxon>
        <taxon>Gammaproteobacteria</taxon>
        <taxon>Cellvibrionales</taxon>
        <taxon>Halieaceae</taxon>
        <taxon>Kineobactrum</taxon>
    </lineage>
</organism>
<dbReference type="AlphaFoldDB" id="A0A6C0U338"/>
<reference evidence="1 2" key="1">
    <citation type="submission" date="2020-02" db="EMBL/GenBank/DDBJ databases">
        <title>Genome sequencing for Kineobactrum sp. M2.</title>
        <authorList>
            <person name="Park S.-J."/>
        </authorList>
    </citation>
    <scope>NUCLEOTIDE SEQUENCE [LARGE SCALE GENOMIC DNA]</scope>
    <source>
        <strain evidence="1 2">M2</strain>
    </source>
</reference>
<dbReference type="KEGG" id="kim:G3T16_08215"/>
<dbReference type="Gene3D" id="1.10.510.10">
    <property type="entry name" value="Transferase(Phosphotransferase) domain 1"/>
    <property type="match status" value="1"/>
</dbReference>
<dbReference type="EMBL" id="CP048711">
    <property type="protein sequence ID" value="QIB65387.1"/>
    <property type="molecule type" value="Genomic_DNA"/>
</dbReference>
<dbReference type="InterPro" id="IPR011009">
    <property type="entry name" value="Kinase-like_dom_sf"/>
</dbReference>
<sequence length="246" mass="28993">MRHNETSLRYVMSSQFTHRGYTVKSALPEADARQILDDCLDNRYEVVQEIKNNKHNYVARVNTGSLPNLVIKEPRNRNNRLWERFMTVFRPGEAIRVQNSHVRLKELGFACPEPVLAAEFRSYGFVTYSFFLYRYQNGRPATPEDAPAVSHELQRLHSKGYTRGDPKAQNFLVDDGKVFFIDFKLTKPRCFNKHSTRMEYAHFLHTMPEGIEHLSEKERKSAGFRFATWLRRAISDAKRKKREYRE</sequence>
<dbReference type="RefSeq" id="WP_163494626.1">
    <property type="nucleotide sequence ID" value="NZ_CP048711.1"/>
</dbReference>
<keyword evidence="2" id="KW-1185">Reference proteome</keyword>
<dbReference type="Proteomes" id="UP000477680">
    <property type="component" value="Chromosome"/>
</dbReference>
<accession>A0A6C0U338</accession>
<protein>
    <submittedName>
        <fullName evidence="1">Uncharacterized protein</fullName>
    </submittedName>
</protein>
<dbReference type="InterPro" id="IPR009330">
    <property type="entry name" value="LipoPS_heptP_kinase"/>
</dbReference>
<evidence type="ECO:0000313" key="1">
    <source>
        <dbReference type="EMBL" id="QIB65387.1"/>
    </source>
</evidence>
<dbReference type="Pfam" id="PF06176">
    <property type="entry name" value="WaaY"/>
    <property type="match status" value="1"/>
</dbReference>
<gene>
    <name evidence="1" type="ORF">G3T16_08215</name>
</gene>
<name>A0A6C0U338_9GAMM</name>
<proteinExistence type="predicted"/>
<evidence type="ECO:0000313" key="2">
    <source>
        <dbReference type="Proteomes" id="UP000477680"/>
    </source>
</evidence>